<dbReference type="PANTHER" id="PTHR46825:SF9">
    <property type="entry name" value="BETA-LACTAMASE-RELATED DOMAIN-CONTAINING PROTEIN"/>
    <property type="match status" value="1"/>
</dbReference>
<dbReference type="SUPFAM" id="SSF56601">
    <property type="entry name" value="beta-lactamase/transpeptidase-like"/>
    <property type="match status" value="1"/>
</dbReference>
<feature type="domain" description="Beta-lactamase-related" evidence="1">
    <location>
        <begin position="30"/>
        <end position="340"/>
    </location>
</feature>
<sequence>MRKVRKPKRNKKDGLVKEMNPVMEAKIDTIFDQWRQGVCPGGQVLIRRGSEIIYDKCFGYANLEHKLPVTGDNVFHVASVSKQITVMCILLLQEDGKLAIDDDIREYIGDLVAFQEPVSIRNLMNNVSGIRDQWELLMIQGVRIDDTITQEDAKGVIRSQTDLNFPPLSRYMYSNSNFTLLAEIVERVAGQTLNDFAKERIFGLLGMEHTCFKDRYWQIVSNRADSYRPNGTEFVHAVLNYGTYGATSLNTTATDFMKWMENLKTPVICKQETLQLLFAYPILSDGTISHYAGGLSVDDPNQHAGRPFISHGGADAGFRSYIVRMTEDDLDIVLFSNTENIQLEVAAEKIAAIVMGYEEETNQEVVDMPDFYTEDFDENDAPGKYYTKGDAPILADIVKKDGQLYMLQEYGAVLLVHKYGNCFEVGPFEYEVFLGKQAGMRYGARDIPFEKWRPTSKSREELDRYTGKYRCTELETTYEVIEENGLLCLSHRRNGKHPLVQTADDEFITGGGENLVALRLTFTRGADGTGKGFELSTGRVKNIAFSRQDLFSCVES</sequence>
<protein>
    <recommendedName>
        <fullName evidence="1">Beta-lactamase-related domain-containing protein</fullName>
    </recommendedName>
</protein>
<organism evidence="2 3">
    <name type="scientific">Brevibacillus fortis</name>
    <dbReference type="NCBI Taxonomy" id="2126352"/>
    <lineage>
        <taxon>Bacteria</taxon>
        <taxon>Bacillati</taxon>
        <taxon>Bacillota</taxon>
        <taxon>Bacilli</taxon>
        <taxon>Bacillales</taxon>
        <taxon>Paenibacillaceae</taxon>
        <taxon>Brevibacillus</taxon>
    </lineage>
</organism>
<dbReference type="Proteomes" id="UP000240419">
    <property type="component" value="Unassembled WGS sequence"/>
</dbReference>
<evidence type="ECO:0000313" key="3">
    <source>
        <dbReference type="Proteomes" id="UP000240419"/>
    </source>
</evidence>
<evidence type="ECO:0000259" key="1">
    <source>
        <dbReference type="Pfam" id="PF00144"/>
    </source>
</evidence>
<dbReference type="InterPro" id="IPR012338">
    <property type="entry name" value="Beta-lactam/transpept-like"/>
</dbReference>
<name>A0A2P7VKG5_9BACL</name>
<reference evidence="2 3" key="1">
    <citation type="submission" date="2018-03" db="EMBL/GenBank/DDBJ databases">
        <title>Brevisbacillus phylogenomics.</title>
        <authorList>
            <person name="Dunlap C."/>
        </authorList>
    </citation>
    <scope>NUCLEOTIDE SEQUENCE [LARGE SCALE GENOMIC DNA]</scope>
    <source>
        <strain evidence="2 3">NRRL NRS-1210</strain>
    </source>
</reference>
<comment type="caution">
    <text evidence="2">The sequence shown here is derived from an EMBL/GenBank/DDBJ whole genome shotgun (WGS) entry which is preliminary data.</text>
</comment>
<accession>A0A2P7VKG5</accession>
<keyword evidence="3" id="KW-1185">Reference proteome</keyword>
<gene>
    <name evidence="2" type="ORF">C7R93_03315</name>
</gene>
<dbReference type="AlphaFoldDB" id="A0A2P7VKG5"/>
<dbReference type="EMBL" id="PXZM01000003">
    <property type="protein sequence ID" value="PSJ99709.1"/>
    <property type="molecule type" value="Genomic_DNA"/>
</dbReference>
<dbReference type="InterPro" id="IPR050491">
    <property type="entry name" value="AmpC-like"/>
</dbReference>
<dbReference type="Pfam" id="PF00144">
    <property type="entry name" value="Beta-lactamase"/>
    <property type="match status" value="1"/>
</dbReference>
<evidence type="ECO:0000313" key="2">
    <source>
        <dbReference type="EMBL" id="PSJ99709.1"/>
    </source>
</evidence>
<dbReference type="InterPro" id="IPR001466">
    <property type="entry name" value="Beta-lactam-related"/>
</dbReference>
<dbReference type="Gene3D" id="3.40.710.10">
    <property type="entry name" value="DD-peptidase/beta-lactamase superfamily"/>
    <property type="match status" value="1"/>
</dbReference>
<dbReference type="PANTHER" id="PTHR46825">
    <property type="entry name" value="D-ALANYL-D-ALANINE-CARBOXYPEPTIDASE/ENDOPEPTIDASE AMPH"/>
    <property type="match status" value="1"/>
</dbReference>
<proteinExistence type="predicted"/>